<dbReference type="Proteomes" id="UP000026915">
    <property type="component" value="Chromosome 3"/>
</dbReference>
<keyword evidence="2" id="KW-1185">Reference proteome</keyword>
<organism evidence="1 2">
    <name type="scientific">Theobroma cacao</name>
    <name type="common">Cacao</name>
    <name type="synonym">Cocoa</name>
    <dbReference type="NCBI Taxonomy" id="3641"/>
    <lineage>
        <taxon>Eukaryota</taxon>
        <taxon>Viridiplantae</taxon>
        <taxon>Streptophyta</taxon>
        <taxon>Embryophyta</taxon>
        <taxon>Tracheophyta</taxon>
        <taxon>Spermatophyta</taxon>
        <taxon>Magnoliopsida</taxon>
        <taxon>eudicotyledons</taxon>
        <taxon>Gunneridae</taxon>
        <taxon>Pentapetalae</taxon>
        <taxon>rosids</taxon>
        <taxon>malvids</taxon>
        <taxon>Malvales</taxon>
        <taxon>Malvaceae</taxon>
        <taxon>Byttnerioideae</taxon>
        <taxon>Theobroma</taxon>
    </lineage>
</organism>
<proteinExistence type="predicted"/>
<gene>
    <name evidence="1" type="ORF">TCM_015239</name>
</gene>
<accession>A0A061G275</accession>
<protein>
    <submittedName>
        <fullName evidence="1">Uncharacterized protein</fullName>
    </submittedName>
</protein>
<dbReference type="HOGENOM" id="CLU_2836378_0_0_1"/>
<evidence type="ECO:0000313" key="1">
    <source>
        <dbReference type="EMBL" id="EOY23297.1"/>
    </source>
</evidence>
<sequence length="66" mass="7006">MKLRLVQAGTTLARTKKWWGLALARLKAGLPSCSIQSGFASENVGTVGLGPMGPVQLIGTLKIKER</sequence>
<name>A0A061G275_THECC</name>
<dbReference type="InParanoid" id="A0A061G275"/>
<dbReference type="EMBL" id="CM001881">
    <property type="protein sequence ID" value="EOY23297.1"/>
    <property type="molecule type" value="Genomic_DNA"/>
</dbReference>
<evidence type="ECO:0000313" key="2">
    <source>
        <dbReference type="Proteomes" id="UP000026915"/>
    </source>
</evidence>
<dbReference type="Gramene" id="EOY23297">
    <property type="protein sequence ID" value="EOY23297"/>
    <property type="gene ID" value="TCM_015239"/>
</dbReference>
<dbReference type="AlphaFoldDB" id="A0A061G275"/>
<reference evidence="1 2" key="1">
    <citation type="journal article" date="2013" name="Genome Biol.">
        <title>The genome sequence of the most widely cultivated cacao type and its use to identify candidate genes regulating pod color.</title>
        <authorList>
            <person name="Motamayor J.C."/>
            <person name="Mockaitis K."/>
            <person name="Schmutz J."/>
            <person name="Haiminen N."/>
            <person name="Iii D.L."/>
            <person name="Cornejo O."/>
            <person name="Findley S.D."/>
            <person name="Zheng P."/>
            <person name="Utro F."/>
            <person name="Royaert S."/>
            <person name="Saski C."/>
            <person name="Jenkins J."/>
            <person name="Podicheti R."/>
            <person name="Zhao M."/>
            <person name="Scheffler B.E."/>
            <person name="Stack J.C."/>
            <person name="Feltus F.A."/>
            <person name="Mustiga G.M."/>
            <person name="Amores F."/>
            <person name="Phillips W."/>
            <person name="Marelli J.P."/>
            <person name="May G.D."/>
            <person name="Shapiro H."/>
            <person name="Ma J."/>
            <person name="Bustamante C.D."/>
            <person name="Schnell R.J."/>
            <person name="Main D."/>
            <person name="Gilbert D."/>
            <person name="Parida L."/>
            <person name="Kuhn D.N."/>
        </authorList>
    </citation>
    <scope>NUCLEOTIDE SEQUENCE [LARGE SCALE GENOMIC DNA]</scope>
    <source>
        <strain evidence="2">cv. Matina 1-6</strain>
    </source>
</reference>